<feature type="non-terminal residue" evidence="9">
    <location>
        <position position="1"/>
    </location>
</feature>
<evidence type="ECO:0000256" key="4">
    <source>
        <dbReference type="ARBA" id="ARBA00022692"/>
    </source>
</evidence>
<dbReference type="InterPro" id="IPR020846">
    <property type="entry name" value="MFS_dom"/>
</dbReference>
<dbReference type="Proteomes" id="UP000237246">
    <property type="component" value="Unassembled WGS sequence"/>
</dbReference>
<evidence type="ECO:0000256" key="7">
    <source>
        <dbReference type="SAM" id="Phobius"/>
    </source>
</evidence>
<evidence type="ECO:0000256" key="2">
    <source>
        <dbReference type="ARBA" id="ARBA00008335"/>
    </source>
</evidence>
<keyword evidence="6 7" id="KW-0472">Membrane</keyword>
<evidence type="ECO:0000313" key="9">
    <source>
        <dbReference type="EMBL" id="POI35957.1"/>
    </source>
</evidence>
<keyword evidence="3" id="KW-0813">Transport</keyword>
<reference evidence="9 10" key="1">
    <citation type="submission" date="2018-01" db="EMBL/GenBank/DDBJ databases">
        <title>Comparison of the Chinese Bamboo Partridge and Red Junglefowl genome sequences highlights the importance of demography in genome evolution.</title>
        <authorList>
            <person name="Tiley G.P."/>
            <person name="Kimball R.T."/>
            <person name="Braun E.L."/>
            <person name="Burleigh J.G."/>
        </authorList>
    </citation>
    <scope>NUCLEOTIDE SEQUENCE [LARGE SCALE GENOMIC DNA]</scope>
    <source>
        <strain evidence="9">RTK389</strain>
        <tissue evidence="9">Blood</tissue>
    </source>
</reference>
<feature type="transmembrane region" description="Helical" evidence="7">
    <location>
        <begin position="29"/>
        <end position="55"/>
    </location>
</feature>
<dbReference type="Pfam" id="PF07690">
    <property type="entry name" value="MFS_1"/>
    <property type="match status" value="1"/>
</dbReference>
<dbReference type="InterPro" id="IPR011701">
    <property type="entry name" value="MFS"/>
</dbReference>
<keyword evidence="10" id="KW-1185">Reference proteome</keyword>
<evidence type="ECO:0000256" key="1">
    <source>
        <dbReference type="ARBA" id="ARBA00004141"/>
    </source>
</evidence>
<proteinExistence type="inferred from homology"/>
<dbReference type="OrthoDB" id="196650at2759"/>
<dbReference type="GO" id="GO:0022857">
    <property type="term" value="F:transmembrane transporter activity"/>
    <property type="evidence" value="ECO:0007669"/>
    <property type="project" value="InterPro"/>
</dbReference>
<comment type="subcellular location">
    <subcellularLocation>
        <location evidence="1">Membrane</location>
        <topology evidence="1">Multi-pass membrane protein</topology>
    </subcellularLocation>
</comment>
<feature type="domain" description="Major facilitator superfamily (MFS) profile" evidence="8">
    <location>
        <begin position="1"/>
        <end position="237"/>
    </location>
</feature>
<dbReference type="Gene3D" id="1.20.1250.20">
    <property type="entry name" value="MFS general substrate transporter like domains"/>
    <property type="match status" value="1"/>
</dbReference>
<dbReference type="EMBL" id="PPHD01000116">
    <property type="protein sequence ID" value="POI35957.1"/>
    <property type="molecule type" value="Genomic_DNA"/>
</dbReference>
<organism evidence="9 10">
    <name type="scientific">Bambusicola thoracicus</name>
    <name type="common">Chinese bamboo-partridge</name>
    <name type="synonym">Perdix thoracica</name>
    <dbReference type="NCBI Taxonomy" id="9083"/>
    <lineage>
        <taxon>Eukaryota</taxon>
        <taxon>Metazoa</taxon>
        <taxon>Chordata</taxon>
        <taxon>Craniata</taxon>
        <taxon>Vertebrata</taxon>
        <taxon>Euteleostomi</taxon>
        <taxon>Archelosauria</taxon>
        <taxon>Archosauria</taxon>
        <taxon>Dinosauria</taxon>
        <taxon>Saurischia</taxon>
        <taxon>Theropoda</taxon>
        <taxon>Coelurosauria</taxon>
        <taxon>Aves</taxon>
        <taxon>Neognathae</taxon>
        <taxon>Galloanserae</taxon>
        <taxon>Galliformes</taxon>
        <taxon>Phasianidae</taxon>
        <taxon>Perdicinae</taxon>
        <taxon>Bambusicola</taxon>
    </lineage>
</organism>
<name>A0A2P4THW4_BAMTH</name>
<evidence type="ECO:0000256" key="5">
    <source>
        <dbReference type="ARBA" id="ARBA00022989"/>
    </source>
</evidence>
<comment type="caution">
    <text evidence="9">The sequence shown here is derived from an EMBL/GenBank/DDBJ whole genome shotgun (WGS) entry which is preliminary data.</text>
</comment>
<keyword evidence="5 7" id="KW-1133">Transmembrane helix</keyword>
<sequence>LIGSMFSILQFFSSPLTGAVSDCLGRRPVILMTVMGLIASYALWAASRSFGVFLLSRMIGGISKGNVSLCTAIIADLHSPKARSKGMAMIGVAFSLGFTLGPMIGAYLAMETEKGEVFYLRSALLALTFAAADLIFIFFLLPETLPKEKRVSSVTTGFQAAADLLSPLALFRFSAVTQGKEAPSDQTAAIVIPCLSAVVSGYVYWLAGAESCFTICGAFFLVPFILLGSIKQQTKEE</sequence>
<evidence type="ECO:0000256" key="3">
    <source>
        <dbReference type="ARBA" id="ARBA00022448"/>
    </source>
</evidence>
<comment type="similarity">
    <text evidence="2">Belongs to the major facilitator superfamily.</text>
</comment>
<evidence type="ECO:0000313" key="10">
    <source>
        <dbReference type="Proteomes" id="UP000237246"/>
    </source>
</evidence>
<protein>
    <recommendedName>
        <fullName evidence="8">Major facilitator superfamily (MFS) profile domain-containing protein</fullName>
    </recommendedName>
</protein>
<dbReference type="InterPro" id="IPR036259">
    <property type="entry name" value="MFS_trans_sf"/>
</dbReference>
<keyword evidence="4 7" id="KW-0812">Transmembrane</keyword>
<feature type="transmembrane region" description="Helical" evidence="7">
    <location>
        <begin position="211"/>
        <end position="230"/>
    </location>
</feature>
<evidence type="ECO:0000259" key="8">
    <source>
        <dbReference type="PROSITE" id="PS50850"/>
    </source>
</evidence>
<accession>A0A2P4THW4</accession>
<dbReference type="PRINTS" id="PR01035">
    <property type="entry name" value="TCRTETA"/>
</dbReference>
<dbReference type="AlphaFoldDB" id="A0A2P4THW4"/>
<feature type="transmembrane region" description="Helical" evidence="7">
    <location>
        <begin position="187"/>
        <end position="205"/>
    </location>
</feature>
<dbReference type="PROSITE" id="PS00216">
    <property type="entry name" value="SUGAR_TRANSPORT_1"/>
    <property type="match status" value="1"/>
</dbReference>
<dbReference type="PANTHER" id="PTHR23504">
    <property type="entry name" value="MAJOR FACILITATOR SUPERFAMILY DOMAIN-CONTAINING PROTEIN 10"/>
    <property type="match status" value="1"/>
</dbReference>
<dbReference type="PROSITE" id="PS50850">
    <property type="entry name" value="MFS"/>
    <property type="match status" value="1"/>
</dbReference>
<feature type="transmembrane region" description="Helical" evidence="7">
    <location>
        <begin position="87"/>
        <end position="110"/>
    </location>
</feature>
<dbReference type="InterPro" id="IPR001958">
    <property type="entry name" value="Tet-R_TetA/multi-R_MdtG-like"/>
</dbReference>
<dbReference type="SUPFAM" id="SSF103473">
    <property type="entry name" value="MFS general substrate transporter"/>
    <property type="match status" value="1"/>
</dbReference>
<dbReference type="PANTHER" id="PTHR23504:SF31">
    <property type="entry name" value="MAJOR FACILITATOR SUPERFAMILY DOMAIN-CONTAINING PROTEIN 10"/>
    <property type="match status" value="1"/>
</dbReference>
<feature type="transmembrane region" description="Helical" evidence="7">
    <location>
        <begin position="122"/>
        <end position="141"/>
    </location>
</feature>
<dbReference type="GO" id="GO:0031526">
    <property type="term" value="C:brush border membrane"/>
    <property type="evidence" value="ECO:0007669"/>
    <property type="project" value="TreeGrafter"/>
</dbReference>
<dbReference type="InterPro" id="IPR005829">
    <property type="entry name" value="Sugar_transporter_CS"/>
</dbReference>
<gene>
    <name evidence="9" type="ORF">CIB84_000293</name>
</gene>
<evidence type="ECO:0000256" key="6">
    <source>
        <dbReference type="ARBA" id="ARBA00023136"/>
    </source>
</evidence>